<feature type="compositionally biased region" description="Polar residues" evidence="1">
    <location>
        <begin position="42"/>
        <end position="53"/>
    </location>
</feature>
<evidence type="ECO:0000313" key="4">
    <source>
        <dbReference type="Proteomes" id="UP000501868"/>
    </source>
</evidence>
<sequence length="53" mass="6106">MKQKKLKLFLITSFTLLMLFMFSACSSEETKTEEQTKNTETGQLKETSINKAK</sequence>
<protein>
    <submittedName>
        <fullName evidence="3">Uncharacterized protein</fullName>
    </submittedName>
</protein>
<reference evidence="3 4" key="2">
    <citation type="submission" date="2020-04" db="EMBL/GenBank/DDBJ databases">
        <authorList>
            <person name="Fomenkov A."/>
            <person name="Anton B.P."/>
            <person name="Roberts R.J."/>
        </authorList>
    </citation>
    <scope>NUCLEOTIDE SEQUENCE [LARGE SCALE GENOMIC DNA]</scope>
    <source>
        <strain evidence="3 4">S2</strain>
    </source>
</reference>
<feature type="chain" id="PRO_5026246214" evidence="2">
    <location>
        <begin position="27"/>
        <end position="53"/>
    </location>
</feature>
<evidence type="ECO:0000256" key="2">
    <source>
        <dbReference type="SAM" id="SignalP"/>
    </source>
</evidence>
<keyword evidence="2" id="KW-0732">Signal</keyword>
<feature type="signal peptide" evidence="2">
    <location>
        <begin position="1"/>
        <end position="26"/>
    </location>
</feature>
<name>A0A6H1NVT3_PRIMG</name>
<dbReference type="AlphaFoldDB" id="A0A6H1NVT3"/>
<evidence type="ECO:0000313" key="3">
    <source>
        <dbReference type="EMBL" id="QIZ05345.1"/>
    </source>
</evidence>
<dbReference type="EMBL" id="CP051128">
    <property type="protein sequence ID" value="QIZ05345.1"/>
    <property type="molecule type" value="Genomic_DNA"/>
</dbReference>
<dbReference type="PROSITE" id="PS51257">
    <property type="entry name" value="PROKAR_LIPOPROTEIN"/>
    <property type="match status" value="1"/>
</dbReference>
<gene>
    <name evidence="3" type="ORF">HFZ78_24045</name>
</gene>
<organism evidence="3 4">
    <name type="scientific">Priestia megaterium</name>
    <name type="common">Bacillus megaterium</name>
    <dbReference type="NCBI Taxonomy" id="1404"/>
    <lineage>
        <taxon>Bacteria</taxon>
        <taxon>Bacillati</taxon>
        <taxon>Bacillota</taxon>
        <taxon>Bacilli</taxon>
        <taxon>Bacillales</taxon>
        <taxon>Bacillaceae</taxon>
        <taxon>Priestia</taxon>
    </lineage>
</organism>
<accession>A0A6H1NVT3</accession>
<feature type="region of interest" description="Disordered" evidence="1">
    <location>
        <begin position="29"/>
        <end position="53"/>
    </location>
</feature>
<proteinExistence type="predicted"/>
<evidence type="ECO:0000256" key="1">
    <source>
        <dbReference type="SAM" id="MobiDB-lite"/>
    </source>
</evidence>
<dbReference type="Proteomes" id="UP000501868">
    <property type="component" value="Chromosome"/>
</dbReference>
<reference evidence="3 4" key="1">
    <citation type="submission" date="2020-04" db="EMBL/GenBank/DDBJ databases">
        <title>Genome-Wide Identification of 5-Methylcytosine Sites in Bacterial Genomes By High-Throughput Sequencing of MspJI Restriction Fragments.</title>
        <authorList>
            <person name="Wu V."/>
        </authorList>
    </citation>
    <scope>NUCLEOTIDE SEQUENCE [LARGE SCALE GENOMIC DNA]</scope>
    <source>
        <strain evidence="3 4">S2</strain>
    </source>
</reference>